<dbReference type="InterPro" id="IPR052735">
    <property type="entry name" value="NAD_biosynth-regulator"/>
</dbReference>
<dbReference type="PANTHER" id="PTHR37512:SF1">
    <property type="entry name" value="NADR_TTD14 AAA DOMAIN-CONTAINING PROTEIN"/>
    <property type="match status" value="1"/>
</dbReference>
<gene>
    <name evidence="2" type="ORF">UFOPK3376_01633</name>
</gene>
<dbReference type="AlphaFoldDB" id="A0A6J7EK31"/>
<dbReference type="NCBIfam" id="TIGR00125">
    <property type="entry name" value="cyt_tran_rel"/>
    <property type="match status" value="1"/>
</dbReference>
<evidence type="ECO:0000259" key="1">
    <source>
        <dbReference type="Pfam" id="PF01467"/>
    </source>
</evidence>
<dbReference type="Pfam" id="PF01467">
    <property type="entry name" value="CTP_transf_like"/>
    <property type="match status" value="1"/>
</dbReference>
<reference evidence="2" key="1">
    <citation type="submission" date="2020-05" db="EMBL/GenBank/DDBJ databases">
        <authorList>
            <person name="Chiriac C."/>
            <person name="Salcher M."/>
            <person name="Ghai R."/>
            <person name="Kavagutti S V."/>
        </authorList>
    </citation>
    <scope>NUCLEOTIDE SEQUENCE</scope>
</reference>
<dbReference type="InterPro" id="IPR014729">
    <property type="entry name" value="Rossmann-like_a/b/a_fold"/>
</dbReference>
<sequence length="160" mass="18158">MTRYPTGLIVGRFNPPHLGHSYMIEWAEQRTQHLVVFVNTRDGELVPGELRAAWLADLHPRVTVVELRHQLDNDFANEELWAKWMALFESQWPHDSGPHVVFSSDVYISELARRFGADAVVVDADRVAVPISATQIREAPADHLDRLAPSVRAWVQANLC</sequence>
<dbReference type="SUPFAM" id="SSF52374">
    <property type="entry name" value="Nucleotidylyl transferase"/>
    <property type="match status" value="1"/>
</dbReference>
<dbReference type="PANTHER" id="PTHR37512">
    <property type="entry name" value="TRIFUNCTIONAL NAD BIOSYNTHESIS/REGULATOR PROTEIN NADR"/>
    <property type="match status" value="1"/>
</dbReference>
<dbReference type="GO" id="GO:0003824">
    <property type="term" value="F:catalytic activity"/>
    <property type="evidence" value="ECO:0007669"/>
    <property type="project" value="InterPro"/>
</dbReference>
<proteinExistence type="predicted"/>
<dbReference type="Gene3D" id="3.40.50.620">
    <property type="entry name" value="HUPs"/>
    <property type="match status" value="1"/>
</dbReference>
<protein>
    <submittedName>
        <fullName evidence="2">Unannotated protein</fullName>
    </submittedName>
</protein>
<name>A0A6J7EK31_9ZZZZ</name>
<dbReference type="InterPro" id="IPR004821">
    <property type="entry name" value="Cyt_trans-like"/>
</dbReference>
<organism evidence="2">
    <name type="scientific">freshwater metagenome</name>
    <dbReference type="NCBI Taxonomy" id="449393"/>
    <lineage>
        <taxon>unclassified sequences</taxon>
        <taxon>metagenomes</taxon>
        <taxon>ecological metagenomes</taxon>
    </lineage>
</organism>
<accession>A0A6J7EK31</accession>
<dbReference type="EMBL" id="CAFBLP010000038">
    <property type="protein sequence ID" value="CAB4882048.1"/>
    <property type="molecule type" value="Genomic_DNA"/>
</dbReference>
<evidence type="ECO:0000313" key="2">
    <source>
        <dbReference type="EMBL" id="CAB4882048.1"/>
    </source>
</evidence>
<feature type="domain" description="Cytidyltransferase-like" evidence="1">
    <location>
        <begin position="8"/>
        <end position="126"/>
    </location>
</feature>